<feature type="binding site" evidence="7">
    <location>
        <position position="340"/>
    </location>
    <ligand>
        <name>Zn(2+)</name>
        <dbReference type="ChEBI" id="CHEBI:29105"/>
    </ligand>
</feature>
<keyword evidence="5 7" id="KW-0862">Zinc</keyword>
<evidence type="ECO:0000256" key="4">
    <source>
        <dbReference type="ARBA" id="ARBA00022785"/>
    </source>
</evidence>
<comment type="pathway">
    <text evidence="7">tRNA modification; tRNA-queuosine biosynthesis.</text>
</comment>
<dbReference type="PANTHER" id="PTHR46499">
    <property type="entry name" value="QUEUINE TRNA-RIBOSYLTRANSFERASE"/>
    <property type="match status" value="1"/>
</dbReference>
<evidence type="ECO:0000256" key="3">
    <source>
        <dbReference type="ARBA" id="ARBA00022694"/>
    </source>
</evidence>
<feature type="active site" description="Proton acceptor" evidence="7">
    <location>
        <position position="89"/>
    </location>
</feature>
<dbReference type="PANTHER" id="PTHR46499:SF1">
    <property type="entry name" value="QUEUINE TRNA-RIBOSYLTRANSFERASE"/>
    <property type="match status" value="1"/>
</dbReference>
<dbReference type="HAMAP" id="MF_00168">
    <property type="entry name" value="Q_tRNA_Tgt"/>
    <property type="match status" value="1"/>
</dbReference>
<dbReference type="Pfam" id="PF01702">
    <property type="entry name" value="TGT"/>
    <property type="match status" value="1"/>
</dbReference>
<dbReference type="Gene3D" id="3.20.20.105">
    <property type="entry name" value="Queuine tRNA-ribosyltransferase-like"/>
    <property type="match status" value="1"/>
</dbReference>
<keyword evidence="4 7" id="KW-0671">Queuosine biosynthesis</keyword>
<dbReference type="Proteomes" id="UP000469440">
    <property type="component" value="Unassembled WGS sequence"/>
</dbReference>
<dbReference type="KEGG" id="cfem:HCR03_02690"/>
<dbReference type="NCBIfam" id="TIGR00430">
    <property type="entry name" value="Q_tRNA_tgt"/>
    <property type="match status" value="1"/>
</dbReference>
<feature type="binding site" evidence="7">
    <location>
        <position position="309"/>
    </location>
    <ligand>
        <name>Zn(2+)</name>
        <dbReference type="ChEBI" id="CHEBI:29105"/>
    </ligand>
</feature>
<evidence type="ECO:0000256" key="5">
    <source>
        <dbReference type="ARBA" id="ARBA00022833"/>
    </source>
</evidence>
<feature type="binding site" evidence="7">
    <location>
        <position position="194"/>
    </location>
    <ligand>
        <name>substrate</name>
    </ligand>
</feature>
<comment type="catalytic activity">
    <reaction evidence="6 7">
        <text>7-aminomethyl-7-carbaguanine + guanosine(34) in tRNA = 7-aminomethyl-7-carbaguanosine(34) in tRNA + guanine</text>
        <dbReference type="Rhea" id="RHEA:24104"/>
        <dbReference type="Rhea" id="RHEA-COMP:10341"/>
        <dbReference type="Rhea" id="RHEA-COMP:10342"/>
        <dbReference type="ChEBI" id="CHEBI:16235"/>
        <dbReference type="ChEBI" id="CHEBI:58703"/>
        <dbReference type="ChEBI" id="CHEBI:74269"/>
        <dbReference type="ChEBI" id="CHEBI:82833"/>
        <dbReference type="EC" id="2.4.2.29"/>
    </reaction>
</comment>
<comment type="function">
    <text evidence="7">Catalyzes the base-exchange of a guanine (G) residue with the queuine precursor 7-aminomethyl-7-deazaguanine (PreQ1) at position 34 (anticodon wobble position) in tRNAs with GU(N) anticodons (tRNA-Asp, -Asn, -His and -Tyr). Catalysis occurs through a double-displacement mechanism. The nucleophile active site attacks the C1' of nucleotide 34 to detach the guanine base from the RNA, forming a covalent enzyme-RNA intermediate. The proton acceptor active site deprotonates the incoming PreQ1, allowing a nucleophilic attack on the C1' of the ribose to form the product. After dissociation, two additional enzymatic reactions on the tRNA convert PreQ1 to queuine (Q), resulting in the hypermodified nucleoside queuosine (7-(((4,5-cis-dihydroxy-2-cyclopenten-1-yl)amino)methyl)-7-deazaguanosine).</text>
</comment>
<dbReference type="GO" id="GO:0005829">
    <property type="term" value="C:cytosol"/>
    <property type="evidence" value="ECO:0007669"/>
    <property type="project" value="TreeGrafter"/>
</dbReference>
<comment type="similarity">
    <text evidence="7">Belongs to the queuine tRNA-ribosyltransferase family.</text>
</comment>
<feature type="domain" description="tRNA-guanine(15) transglycosylase-like" evidence="8">
    <location>
        <begin position="9"/>
        <end position="369"/>
    </location>
</feature>
<organism evidence="9 11">
    <name type="scientific">Caproicibacter fermentans</name>
    <dbReference type="NCBI Taxonomy" id="2576756"/>
    <lineage>
        <taxon>Bacteria</taxon>
        <taxon>Bacillati</taxon>
        <taxon>Bacillota</taxon>
        <taxon>Clostridia</taxon>
        <taxon>Eubacteriales</taxon>
        <taxon>Acutalibacteraceae</taxon>
        <taxon>Caproicibacter</taxon>
    </lineage>
</organism>
<evidence type="ECO:0000256" key="2">
    <source>
        <dbReference type="ARBA" id="ARBA00022679"/>
    </source>
</evidence>
<proteinExistence type="inferred from homology"/>
<protein>
    <recommendedName>
        <fullName evidence="7">Queuine tRNA-ribosyltransferase</fullName>
        <ecNumber evidence="7">2.4.2.29</ecNumber>
    </recommendedName>
    <alternativeName>
        <fullName evidence="7">Guanine insertion enzyme</fullName>
    </alternativeName>
    <alternativeName>
        <fullName evidence="7">tRNA-guanine transglycosylase</fullName>
    </alternativeName>
</protein>
<keyword evidence="2 7" id="KW-0808">Transferase</keyword>
<dbReference type="FunFam" id="3.20.20.105:FF:000001">
    <property type="entry name" value="Queuine tRNA-ribosyltransferase"/>
    <property type="match status" value="1"/>
</dbReference>
<dbReference type="OrthoDB" id="9805417at2"/>
<evidence type="ECO:0000259" key="8">
    <source>
        <dbReference type="Pfam" id="PF01702"/>
    </source>
</evidence>
<dbReference type="InterPro" id="IPR004803">
    <property type="entry name" value="TGT"/>
</dbReference>
<dbReference type="EC" id="2.4.2.29" evidence="7"/>
<reference evidence="10 12" key="2">
    <citation type="submission" date="2020-08" db="EMBL/GenBank/DDBJ databases">
        <title>The isolate Caproiciproducens sp. 7D4C2 produces n-caproate at mildly acidic conditions from hexoses: genome and rBOX comparison with related strains and chain-elongating bacteria.</title>
        <authorList>
            <person name="Esquivel-Elizondo S."/>
            <person name="Bagci C."/>
            <person name="Temovska M."/>
            <person name="Jeon B.S."/>
            <person name="Bessarab I."/>
            <person name="Williams R.B.H."/>
            <person name="Huson D.H."/>
            <person name="Angenent L.T."/>
        </authorList>
    </citation>
    <scope>NUCLEOTIDE SEQUENCE [LARGE SCALE GENOMIC DNA]</scope>
    <source>
        <strain evidence="10 12">7D4C2</strain>
    </source>
</reference>
<feature type="binding site" evidence="7">
    <location>
        <position position="311"/>
    </location>
    <ligand>
        <name>Zn(2+)</name>
        <dbReference type="ChEBI" id="CHEBI:29105"/>
    </ligand>
</feature>
<feature type="region of interest" description="RNA binding" evidence="7">
    <location>
        <begin position="252"/>
        <end position="258"/>
    </location>
</feature>
<dbReference type="EMBL" id="VWXL01000108">
    <property type="protein sequence ID" value="MVB12960.1"/>
    <property type="molecule type" value="Genomic_DNA"/>
</dbReference>
<dbReference type="InterPro" id="IPR002616">
    <property type="entry name" value="tRNA_ribo_trans-like"/>
</dbReference>
<dbReference type="NCBIfam" id="TIGR00449">
    <property type="entry name" value="tgt_general"/>
    <property type="match status" value="1"/>
</dbReference>
<accession>A0A6N8I5V4</accession>
<dbReference type="AlphaFoldDB" id="A0A6N8I5V4"/>
<feature type="active site" description="Nucleophile" evidence="7">
    <location>
        <position position="271"/>
    </location>
</feature>
<dbReference type="GO" id="GO:0046872">
    <property type="term" value="F:metal ion binding"/>
    <property type="evidence" value="ECO:0007669"/>
    <property type="project" value="UniProtKB-KW"/>
</dbReference>
<evidence type="ECO:0000313" key="9">
    <source>
        <dbReference type="EMBL" id="MVB12960.1"/>
    </source>
</evidence>
<evidence type="ECO:0000313" key="11">
    <source>
        <dbReference type="Proteomes" id="UP000469440"/>
    </source>
</evidence>
<dbReference type="Proteomes" id="UP000515909">
    <property type="component" value="Chromosome"/>
</dbReference>
<feature type="region of interest" description="RNA binding; important for wobble base 34 recognition" evidence="7">
    <location>
        <begin position="276"/>
        <end position="280"/>
    </location>
</feature>
<keyword evidence="7" id="KW-0479">Metal-binding</keyword>
<dbReference type="InterPro" id="IPR050076">
    <property type="entry name" value="ArchSynthase1/Queuine_TRR"/>
</dbReference>
<dbReference type="GO" id="GO:0008479">
    <property type="term" value="F:tRNA-guanosine(34) queuine transglycosylase activity"/>
    <property type="evidence" value="ECO:0007669"/>
    <property type="project" value="UniProtKB-UniRule"/>
</dbReference>
<evidence type="ECO:0000256" key="7">
    <source>
        <dbReference type="HAMAP-Rule" id="MF_00168"/>
    </source>
</evidence>
<dbReference type="GO" id="GO:0008616">
    <property type="term" value="P:tRNA queuosine(34) biosynthetic process"/>
    <property type="evidence" value="ECO:0007669"/>
    <property type="project" value="UniProtKB-UniRule"/>
</dbReference>
<gene>
    <name evidence="7 9" type="primary">tgt</name>
    <name evidence="9" type="ORF">CAFE_37130</name>
    <name evidence="10" type="ORF">HCR03_02690</name>
</gene>
<feature type="binding site" evidence="7">
    <location>
        <position position="221"/>
    </location>
    <ligand>
        <name>substrate</name>
    </ligand>
</feature>
<reference evidence="9 11" key="1">
    <citation type="submission" date="2019-09" db="EMBL/GenBank/DDBJ databases">
        <title>Genome sequence of Clostridium sp. EA1.</title>
        <authorList>
            <person name="Poehlein A."/>
            <person name="Bengelsdorf F.R."/>
            <person name="Daniel R."/>
        </authorList>
    </citation>
    <scope>NUCLEOTIDE SEQUENCE [LARGE SCALE GENOMIC DNA]</scope>
    <source>
        <strain evidence="9 11">EA1</strain>
    </source>
</reference>
<name>A0A6N8I5V4_9FIRM</name>
<evidence type="ECO:0000313" key="12">
    <source>
        <dbReference type="Proteomes" id="UP000515909"/>
    </source>
</evidence>
<sequence length="376" mass="42924">MYRLIKNCGPARRGEFETPHGTIQMPAFMNVATAGAIKGAVSALDLKNLKCQVQLCNTYHLHLRPGDETVRTLGGLHEFTRWDGPILTDSGGFQVFSLAKLRNITEDGVTFASHIDGRKIFMGPEESMKIQSNLASTIAMAFDECVQNPAPYEYARESCERTIRWLKRSKAALDRLNREPGAINPRQMLFGINQGSTYEDLRIDCMKRIRELDLDGYAIGGLAVGERSEEMYRIIDAVIPEMPQDKPRYLMGVGTPENILEAVKRGVDLFDCVMPTRNARHGHVFTWQGRRNLFNAKYELDESPLDSDCDCPVCRNFSRAYLHHLFKSGEMLAMRLCVMHNIYFYNSLFEKIRASLDNGTFERYYQDNLKVLNRRI</sequence>
<dbReference type="RefSeq" id="WP_156991423.1">
    <property type="nucleotide sequence ID" value="NZ_CP060286.1"/>
</dbReference>
<evidence type="ECO:0000313" key="10">
    <source>
        <dbReference type="EMBL" id="QNK41231.1"/>
    </source>
</evidence>
<feature type="binding site" evidence="7">
    <location>
        <begin position="89"/>
        <end position="93"/>
    </location>
    <ligand>
        <name>substrate</name>
    </ligand>
</feature>
<comment type="cofactor">
    <cofactor evidence="7">
        <name>Zn(2+)</name>
        <dbReference type="ChEBI" id="CHEBI:29105"/>
    </cofactor>
    <text evidence="7">Binds 1 zinc ion per subunit.</text>
</comment>
<comment type="subunit">
    <text evidence="7">Homodimer. Within each dimer, one monomer is responsible for RNA recognition and catalysis, while the other monomer binds to the replacement base PreQ1.</text>
</comment>
<keyword evidence="11" id="KW-1185">Reference proteome</keyword>
<evidence type="ECO:0000256" key="6">
    <source>
        <dbReference type="ARBA" id="ARBA00050112"/>
    </source>
</evidence>
<keyword evidence="3 7" id="KW-0819">tRNA processing</keyword>
<dbReference type="SUPFAM" id="SSF51713">
    <property type="entry name" value="tRNA-guanine transglycosylase"/>
    <property type="match status" value="1"/>
</dbReference>
<keyword evidence="1 7" id="KW-0328">Glycosyltransferase</keyword>
<feature type="binding site" evidence="7">
    <location>
        <position position="143"/>
    </location>
    <ligand>
        <name>substrate</name>
    </ligand>
</feature>
<dbReference type="InterPro" id="IPR036511">
    <property type="entry name" value="TGT-like_sf"/>
</dbReference>
<dbReference type="UniPathway" id="UPA00392"/>
<accession>A0A7G8TC90</accession>
<feature type="binding site" evidence="7">
    <location>
        <position position="314"/>
    </location>
    <ligand>
        <name>Zn(2+)</name>
        <dbReference type="ChEBI" id="CHEBI:29105"/>
    </ligand>
</feature>
<evidence type="ECO:0000256" key="1">
    <source>
        <dbReference type="ARBA" id="ARBA00022676"/>
    </source>
</evidence>
<dbReference type="EMBL" id="CP060286">
    <property type="protein sequence ID" value="QNK41231.1"/>
    <property type="molecule type" value="Genomic_DNA"/>
</dbReference>